<organism evidence="2 3">
    <name type="scientific">Verticillium longisporum</name>
    <name type="common">Verticillium dahliae var. longisporum</name>
    <dbReference type="NCBI Taxonomy" id="100787"/>
    <lineage>
        <taxon>Eukaryota</taxon>
        <taxon>Fungi</taxon>
        <taxon>Dikarya</taxon>
        <taxon>Ascomycota</taxon>
        <taxon>Pezizomycotina</taxon>
        <taxon>Sordariomycetes</taxon>
        <taxon>Hypocreomycetidae</taxon>
        <taxon>Glomerellales</taxon>
        <taxon>Plectosphaerellaceae</taxon>
        <taxon>Verticillium</taxon>
    </lineage>
</organism>
<evidence type="ECO:0000313" key="3">
    <source>
        <dbReference type="Proteomes" id="UP000044602"/>
    </source>
</evidence>
<sequence>MDGNPDVWEGLCGSCNEWIALVSSKKKGTTWFRHAYKCHTHPKIKDGPKRRRESSNTRALAASTMARPKSESQTQAQAPITPQMTPAALSTTSTPTPAQMSQHGHCHHPPPPMLHVSQDHMHNMMSSPLGGIPNMI</sequence>
<dbReference type="PANTHER" id="PTHR28125">
    <property type="entry name" value="MEIOTIC EXPRESSION UP-REGULATED PROTEIN 26"/>
    <property type="match status" value="1"/>
</dbReference>
<reference evidence="3" key="1">
    <citation type="submission" date="2015-05" db="EMBL/GenBank/DDBJ databases">
        <authorList>
            <person name="Fogelqvist Johan"/>
        </authorList>
    </citation>
    <scope>NUCLEOTIDE SEQUENCE [LARGE SCALE GENOMIC DNA]</scope>
</reference>
<dbReference type="PANTHER" id="PTHR28125:SF3">
    <property type="entry name" value="TRANSCRIPTION REGULATOR RUA1 C-TERMINAL DOMAIN-CONTAINING PROTEIN"/>
    <property type="match status" value="1"/>
</dbReference>
<name>A0A0G4MKX4_VERLO</name>
<gene>
    <name evidence="2" type="ORF">BN1708_006507</name>
</gene>
<dbReference type="EMBL" id="CVQH01023194">
    <property type="protein sequence ID" value="CRK34772.1"/>
    <property type="molecule type" value="Genomic_DNA"/>
</dbReference>
<evidence type="ECO:0000256" key="1">
    <source>
        <dbReference type="SAM" id="MobiDB-lite"/>
    </source>
</evidence>
<keyword evidence="3" id="KW-1185">Reference proteome</keyword>
<feature type="compositionally biased region" description="Basic residues" evidence="1">
    <location>
        <begin position="41"/>
        <end position="52"/>
    </location>
</feature>
<feature type="region of interest" description="Disordered" evidence="1">
    <location>
        <begin position="41"/>
        <end position="111"/>
    </location>
</feature>
<accession>A0A0G4MKX4</accession>
<feature type="compositionally biased region" description="Low complexity" evidence="1">
    <location>
        <begin position="85"/>
        <end position="98"/>
    </location>
</feature>
<dbReference type="Proteomes" id="UP000044602">
    <property type="component" value="Unassembled WGS sequence"/>
</dbReference>
<dbReference type="AlphaFoldDB" id="A0A0G4MKX4"/>
<proteinExistence type="predicted"/>
<protein>
    <submittedName>
        <fullName evidence="2">Uncharacterized protein</fullName>
    </submittedName>
</protein>
<feature type="compositionally biased region" description="Polar residues" evidence="1">
    <location>
        <begin position="71"/>
        <end position="84"/>
    </location>
</feature>
<evidence type="ECO:0000313" key="2">
    <source>
        <dbReference type="EMBL" id="CRK34772.1"/>
    </source>
</evidence>